<organism evidence="3 5">
    <name type="scientific">Adineta ricciae</name>
    <name type="common">Rotifer</name>
    <dbReference type="NCBI Taxonomy" id="249248"/>
    <lineage>
        <taxon>Eukaryota</taxon>
        <taxon>Metazoa</taxon>
        <taxon>Spiralia</taxon>
        <taxon>Gnathifera</taxon>
        <taxon>Rotifera</taxon>
        <taxon>Eurotatoria</taxon>
        <taxon>Bdelloidea</taxon>
        <taxon>Adinetida</taxon>
        <taxon>Adinetidae</taxon>
        <taxon>Adineta</taxon>
    </lineage>
</organism>
<dbReference type="InterPro" id="IPR036770">
    <property type="entry name" value="Ankyrin_rpt-contain_sf"/>
</dbReference>
<dbReference type="SUPFAM" id="SSF56399">
    <property type="entry name" value="ADP-ribosylation"/>
    <property type="match status" value="1"/>
</dbReference>
<dbReference type="Proteomes" id="UP000663852">
    <property type="component" value="Unassembled WGS sequence"/>
</dbReference>
<comment type="caution">
    <text evidence="3">The sequence shown here is derived from an EMBL/GenBank/DDBJ whole genome shotgun (WGS) entry which is preliminary data.</text>
</comment>
<dbReference type="Gene3D" id="1.25.40.20">
    <property type="entry name" value="Ankyrin repeat-containing domain"/>
    <property type="match status" value="1"/>
</dbReference>
<evidence type="ECO:0000313" key="3">
    <source>
        <dbReference type="EMBL" id="CAF1473583.1"/>
    </source>
</evidence>
<dbReference type="PROSITE" id="PS50088">
    <property type="entry name" value="ANK_REPEAT"/>
    <property type="match status" value="1"/>
</dbReference>
<dbReference type="InterPro" id="IPR002110">
    <property type="entry name" value="Ankyrin_rpt"/>
</dbReference>
<dbReference type="AlphaFoldDB" id="A0A815RD56"/>
<evidence type="ECO:0000313" key="4">
    <source>
        <dbReference type="Proteomes" id="UP000663828"/>
    </source>
</evidence>
<dbReference type="EMBL" id="CAJNOJ010000515">
    <property type="protein sequence ID" value="CAF1473583.1"/>
    <property type="molecule type" value="Genomic_DNA"/>
</dbReference>
<keyword evidence="1" id="KW-0040">ANK repeat</keyword>
<sequence>MMESEIYNACRHNDINFVRALIETCPNGANINILEPNGSTALHLVCSNGYTNIARLLLNDHRVDRHQTDRNGRTAYQVASTEDIRQFFSRHGQSDNPFCTDETALNPMEIFINENSSDSHYTTYYPSEAPINSECLHRVYTEDYNTITLPAFNALRRFFGNDPEKKKVDKWVEDLQVHLTQCFTAEDCQLRSADHSSAYKCIEGYQKTRNVENLLRLYTLHTTICAYFSQDSTKTNDLCAPILFHLSSIGERAYEGLSFRGLTMKENEFKKYKRALYTERSFIRTNTFCSTSVDPSVAEMFIDPRKTSGIINVIIKFEFVKKCSTAIALFSSSSKIKCVSQYEDEKEVLILPGTIFSVINIQEDDQVQYTTIHLKKFDATEIEHEISQARFENYIENMFTD</sequence>
<protein>
    <submittedName>
        <fullName evidence="3">Uncharacterized protein</fullName>
    </submittedName>
</protein>
<dbReference type="EMBL" id="CAJNOR010000076">
    <property type="protein sequence ID" value="CAF0786529.1"/>
    <property type="molecule type" value="Genomic_DNA"/>
</dbReference>
<feature type="repeat" description="ANK" evidence="1">
    <location>
        <begin position="37"/>
        <end position="59"/>
    </location>
</feature>
<dbReference type="PROSITE" id="PS50297">
    <property type="entry name" value="ANK_REP_REGION"/>
    <property type="match status" value="1"/>
</dbReference>
<dbReference type="Pfam" id="PF12796">
    <property type="entry name" value="Ank_2"/>
    <property type="match status" value="1"/>
</dbReference>
<evidence type="ECO:0000256" key="1">
    <source>
        <dbReference type="PROSITE-ProRule" id="PRU00023"/>
    </source>
</evidence>
<evidence type="ECO:0000313" key="2">
    <source>
        <dbReference type="EMBL" id="CAF0786529.1"/>
    </source>
</evidence>
<reference evidence="3" key="1">
    <citation type="submission" date="2021-02" db="EMBL/GenBank/DDBJ databases">
        <authorList>
            <person name="Nowell W R."/>
        </authorList>
    </citation>
    <scope>NUCLEOTIDE SEQUENCE</scope>
</reference>
<name>A0A815RD56_ADIRI</name>
<dbReference type="SUPFAM" id="SSF48403">
    <property type="entry name" value="Ankyrin repeat"/>
    <property type="match status" value="1"/>
</dbReference>
<accession>A0A815RD56</accession>
<dbReference type="OrthoDB" id="9995210at2759"/>
<dbReference type="SMART" id="SM00248">
    <property type="entry name" value="ANK"/>
    <property type="match status" value="2"/>
</dbReference>
<dbReference type="Gene3D" id="3.90.176.10">
    <property type="entry name" value="Toxin ADP-ribosyltransferase, Chain A, domain 1"/>
    <property type="match status" value="1"/>
</dbReference>
<proteinExistence type="predicted"/>
<keyword evidence="4" id="KW-1185">Reference proteome</keyword>
<evidence type="ECO:0000313" key="5">
    <source>
        <dbReference type="Proteomes" id="UP000663852"/>
    </source>
</evidence>
<dbReference type="Proteomes" id="UP000663828">
    <property type="component" value="Unassembled WGS sequence"/>
</dbReference>
<gene>
    <name evidence="3" type="ORF">EDS130_LOCUS40954</name>
    <name evidence="2" type="ORF">XAT740_LOCUS2258</name>
</gene>